<dbReference type="CDD" id="cd14688">
    <property type="entry name" value="bZIP_YAP"/>
    <property type="match status" value="1"/>
</dbReference>
<dbReference type="InterPro" id="IPR036812">
    <property type="entry name" value="NAD(P)_OxRdtase_dom_sf"/>
</dbReference>
<organism evidence="6 7">
    <name type="scientific">Scytalidium lignicola</name>
    <name type="common">Hyphomycete</name>
    <dbReference type="NCBI Taxonomy" id="5539"/>
    <lineage>
        <taxon>Eukaryota</taxon>
        <taxon>Fungi</taxon>
        <taxon>Dikarya</taxon>
        <taxon>Ascomycota</taxon>
        <taxon>Pezizomycotina</taxon>
        <taxon>Leotiomycetes</taxon>
        <taxon>Leotiomycetes incertae sedis</taxon>
        <taxon>Scytalidium</taxon>
    </lineage>
</organism>
<dbReference type="STRING" id="5539.A0A3E2HFG1"/>
<dbReference type="PANTHER" id="PTHR43364">
    <property type="entry name" value="NADH-SPECIFIC METHYLGLYOXAL REDUCTASE-RELATED"/>
    <property type="match status" value="1"/>
</dbReference>
<feature type="region of interest" description="Disordered" evidence="4">
    <location>
        <begin position="369"/>
        <end position="437"/>
    </location>
</feature>
<evidence type="ECO:0000256" key="4">
    <source>
        <dbReference type="SAM" id="MobiDB-lite"/>
    </source>
</evidence>
<dbReference type="PANTHER" id="PTHR43364:SF9">
    <property type="entry name" value="OXIDOREDUCTASE"/>
    <property type="match status" value="1"/>
</dbReference>
<reference evidence="6 7" key="1">
    <citation type="submission" date="2018-05" db="EMBL/GenBank/DDBJ databases">
        <title>Draft genome sequence of Scytalidium lignicola DSM 105466, a ubiquitous saprotrophic fungus.</title>
        <authorList>
            <person name="Buettner E."/>
            <person name="Gebauer A.M."/>
            <person name="Hofrichter M."/>
            <person name="Liers C."/>
            <person name="Kellner H."/>
        </authorList>
    </citation>
    <scope>NUCLEOTIDE SEQUENCE [LARGE SCALE GENOMIC DNA]</scope>
    <source>
        <strain evidence="6 7">DSM 105466</strain>
    </source>
</reference>
<dbReference type="InterPro" id="IPR050523">
    <property type="entry name" value="AKR_Detox_Biosynth"/>
</dbReference>
<dbReference type="Proteomes" id="UP000258309">
    <property type="component" value="Unassembled WGS sequence"/>
</dbReference>
<dbReference type="Gene3D" id="1.20.5.170">
    <property type="match status" value="1"/>
</dbReference>
<comment type="caution">
    <text evidence="6">The sequence shown here is derived from an EMBL/GenBank/DDBJ whole genome shotgun (WGS) entry which is preliminary data.</text>
</comment>
<comment type="similarity">
    <text evidence="1">Belongs to the aldo/keto reductase family.</text>
</comment>
<name>A0A3E2HFG1_SCYLI</name>
<dbReference type="Pfam" id="PF11905">
    <property type="entry name" value="DUF3425"/>
    <property type="match status" value="1"/>
</dbReference>
<dbReference type="GO" id="GO:0016491">
    <property type="term" value="F:oxidoreductase activity"/>
    <property type="evidence" value="ECO:0007669"/>
    <property type="project" value="UniProtKB-KW"/>
</dbReference>
<keyword evidence="3" id="KW-0560">Oxidoreductase</keyword>
<proteinExistence type="inferred from homology"/>
<dbReference type="SUPFAM" id="SSF51430">
    <property type="entry name" value="NAD(P)-linked oxidoreductase"/>
    <property type="match status" value="1"/>
</dbReference>
<dbReference type="Gene3D" id="3.20.20.100">
    <property type="entry name" value="NADP-dependent oxidoreductase domain"/>
    <property type="match status" value="1"/>
</dbReference>
<feature type="domain" description="BZIP" evidence="5">
    <location>
        <begin position="410"/>
        <end position="424"/>
    </location>
</feature>
<evidence type="ECO:0000256" key="2">
    <source>
        <dbReference type="ARBA" id="ARBA00022857"/>
    </source>
</evidence>
<evidence type="ECO:0000313" key="7">
    <source>
        <dbReference type="Proteomes" id="UP000258309"/>
    </source>
</evidence>
<dbReference type="Pfam" id="PF00248">
    <property type="entry name" value="Aldo_ket_red"/>
    <property type="match status" value="1"/>
</dbReference>
<evidence type="ECO:0000256" key="1">
    <source>
        <dbReference type="ARBA" id="ARBA00007905"/>
    </source>
</evidence>
<feature type="non-terminal residue" evidence="6">
    <location>
        <position position="856"/>
    </location>
</feature>
<dbReference type="InterPro" id="IPR023210">
    <property type="entry name" value="NADP_OxRdtase_dom"/>
</dbReference>
<keyword evidence="7" id="KW-1185">Reference proteome</keyword>
<evidence type="ECO:0000259" key="5">
    <source>
        <dbReference type="PROSITE" id="PS00036"/>
    </source>
</evidence>
<accession>A0A3E2HFG1</accession>
<feature type="compositionally biased region" description="Basic and acidic residues" evidence="4">
    <location>
        <begin position="420"/>
        <end position="433"/>
    </location>
</feature>
<evidence type="ECO:0000256" key="3">
    <source>
        <dbReference type="ARBA" id="ARBA00023002"/>
    </source>
</evidence>
<dbReference type="FunFam" id="3.20.20.100:FF:000004">
    <property type="entry name" value="Oxidoreductase, aldo/keto reductase"/>
    <property type="match status" value="1"/>
</dbReference>
<dbReference type="SUPFAM" id="SSF57959">
    <property type="entry name" value="Leucine zipper domain"/>
    <property type="match status" value="1"/>
</dbReference>
<dbReference type="EMBL" id="NCSJ02000067">
    <property type="protein sequence ID" value="RFU31811.1"/>
    <property type="molecule type" value="Genomic_DNA"/>
</dbReference>
<dbReference type="InterPro" id="IPR021833">
    <property type="entry name" value="DUF3425"/>
</dbReference>
<keyword evidence="2" id="KW-0521">NADP</keyword>
<dbReference type="CDD" id="cd19079">
    <property type="entry name" value="AKR_EcYajO-like"/>
    <property type="match status" value="1"/>
</dbReference>
<dbReference type="PROSITE" id="PS00036">
    <property type="entry name" value="BZIP_BASIC"/>
    <property type="match status" value="1"/>
</dbReference>
<dbReference type="GO" id="GO:0003700">
    <property type="term" value="F:DNA-binding transcription factor activity"/>
    <property type="evidence" value="ECO:0007669"/>
    <property type="project" value="InterPro"/>
</dbReference>
<dbReference type="OrthoDB" id="5973539at2759"/>
<feature type="non-terminal residue" evidence="6">
    <location>
        <position position="1"/>
    </location>
</feature>
<sequence>MASQENVQVEYRQLGNSGLKVSIPVLGTMGIGRSKWLPWVLDEEQAMPILKAAYDRGINTWDTANVYSNGYAERIIGNTIKKYELPRHKIVLVTKCYGFVQEDPDARGMLVPASTPKNMGATTIPCCHFNAVEASLNRLQTDYIDLLLVHRFDKTIPIEETMEALHDLVKSGKVRYIGASSMWTYEFALMQFIAEKHGWTKFICMQNYYNLLYREEEREMNKFCDLTSVGRLAWASLGRGMLARPVSENNSIRSPSNVSELTQQDREIIKRVEEVATQKAWPMTHVAIAWTKNRVVSPVIGISSVERMDEILGAHGKVLTEEEEKYIEEPYVPKKGAGDGSQAVMIIRFYSIITTASLLHKRHYRITTEEVSRGSWTNQRGGEANMTLHNSSDSPEKRSLGAKKPISADRRMQNRKAQKAYRDRKRERLRQLEDAVASQENARAAQLPALPSASSWSSASASSSKTVESNLSTFSLFPDLSLQQHHLEASPEDLYSSSSELYWNDASGWLDPTLSEIPLSSVNMNMREDDELMPQIGFEEQSPILSGSTDAENQYNIQQDLVSRPSEQVQRDSGSQPPLQLQTMSKHTNPKRVNPKVIQIYRPSGKEFSAIPRLVREYFTSLPQVTRENLYKLAKKGDFSFVDIVVSMMEATTGYGTRQSEPPSLMMQNILEPSSSYSPYRNVLRIARFSYFAALFTNFSSLGFDFSLFLDETSISPFFGRSDVDIINANVPASLRPLPSQLTIRHHPYLDALPFPSFRRRALAAVSTDPPLLDEDEFCIDLVLNDGLVCWGSADQKGMDHGTPWDSHSWEAKEWFLRKWWWLVGGPDSELLQSSKWWASQRGEHITLCNSKDKSR</sequence>
<protein>
    <recommendedName>
        <fullName evidence="5">BZIP domain-containing protein</fullName>
    </recommendedName>
</protein>
<dbReference type="GO" id="GO:0005829">
    <property type="term" value="C:cytosol"/>
    <property type="evidence" value="ECO:0007669"/>
    <property type="project" value="UniProtKB-ARBA"/>
</dbReference>
<dbReference type="AlphaFoldDB" id="A0A3E2HFG1"/>
<dbReference type="InterPro" id="IPR004827">
    <property type="entry name" value="bZIP"/>
</dbReference>
<evidence type="ECO:0000313" key="6">
    <source>
        <dbReference type="EMBL" id="RFU31811.1"/>
    </source>
</evidence>
<gene>
    <name evidence="6" type="ORF">B7463_g4519</name>
</gene>
<dbReference type="InterPro" id="IPR046347">
    <property type="entry name" value="bZIP_sf"/>
</dbReference>
<feature type="region of interest" description="Disordered" evidence="4">
    <location>
        <begin position="564"/>
        <end position="587"/>
    </location>
</feature>